<sequence length="406" mass="40571">MSPRKYTRPLVAAVGAATAAGLVATGLLLGSGGAGAVPVSLTLNYDCPFPLIGNQQIKAVISTDLPTSVAVGEQTGAIVVKAVTTVPETATQGLVLVGAKTVEGTAQAAARVEASGITLPVDVPITVPKTNVPASGAFDVTAEGSAPSMVFATPGSAKISVGDLKLTLTPKTADGAETGLGTFDSACKLVAGQNAVLHTFTVTSGGDGTTTMPPVSTTPPVTTPPVTSTPPVTTTTTAPTNPPGGPLKFALTGSTTLKRLSGTVQLSGSVDGTLAGDKFTGKLALNKTKGDFKIAGALPVAADIDFETTSDISGTLSGGSATFTQSLYIKLTTVSVFGLPIYSGDTCKTQKPADIKLTGTGFSASGGKLTSVYNLTRADGCGPLNDFIGPFVFSQYNNLDITLAKG</sequence>
<name>A0A1Q9LE98_9PSEU</name>
<protein>
    <recommendedName>
        <fullName evidence="2">DUF6801 domain-containing protein</fullName>
    </recommendedName>
</protein>
<accession>A0A1Q9LE98</accession>
<evidence type="ECO:0000256" key="1">
    <source>
        <dbReference type="SAM" id="MobiDB-lite"/>
    </source>
</evidence>
<evidence type="ECO:0000313" key="4">
    <source>
        <dbReference type="Proteomes" id="UP000186040"/>
    </source>
</evidence>
<dbReference type="STRING" id="1193682.BJP25_03215"/>
<dbReference type="AlphaFoldDB" id="A0A1Q9LE98"/>
<dbReference type="Pfam" id="PF20611">
    <property type="entry name" value="DUF6801"/>
    <property type="match status" value="1"/>
</dbReference>
<dbReference type="Proteomes" id="UP000186040">
    <property type="component" value="Unassembled WGS sequence"/>
</dbReference>
<feature type="compositionally biased region" description="Low complexity" evidence="1">
    <location>
        <begin position="209"/>
        <end position="239"/>
    </location>
</feature>
<keyword evidence="4" id="KW-1185">Reference proteome</keyword>
<reference evidence="3 4" key="1">
    <citation type="submission" date="2016-10" db="EMBL/GenBank/DDBJ databases">
        <title>The Draft Genome Sequence of Actinokineospora bangkokensis 44EHWT reveals the biosynthetic pathway of antifungal compounds Thailandins with unusual extender unit butylmalonyl-CoA.</title>
        <authorList>
            <person name="Greule A."/>
            <person name="Intra B."/>
            <person name="Flemming S."/>
            <person name="Rommel M.G."/>
            <person name="Panbangred W."/>
            <person name="Bechthold A."/>
        </authorList>
    </citation>
    <scope>NUCLEOTIDE SEQUENCE [LARGE SCALE GENOMIC DNA]</scope>
    <source>
        <strain evidence="3 4">44EHW</strain>
    </source>
</reference>
<comment type="caution">
    <text evidence="3">The sequence shown here is derived from an EMBL/GenBank/DDBJ whole genome shotgun (WGS) entry which is preliminary data.</text>
</comment>
<feature type="domain" description="DUF6801" evidence="2">
    <location>
        <begin position="44"/>
        <end position="198"/>
    </location>
</feature>
<proteinExistence type="predicted"/>
<dbReference type="EMBL" id="MKQR01000028">
    <property type="protein sequence ID" value="OLR90319.1"/>
    <property type="molecule type" value="Genomic_DNA"/>
</dbReference>
<dbReference type="InterPro" id="IPR046542">
    <property type="entry name" value="DUF6801"/>
</dbReference>
<organism evidence="3 4">
    <name type="scientific">Actinokineospora bangkokensis</name>
    <dbReference type="NCBI Taxonomy" id="1193682"/>
    <lineage>
        <taxon>Bacteria</taxon>
        <taxon>Bacillati</taxon>
        <taxon>Actinomycetota</taxon>
        <taxon>Actinomycetes</taxon>
        <taxon>Pseudonocardiales</taxon>
        <taxon>Pseudonocardiaceae</taxon>
        <taxon>Actinokineospora</taxon>
    </lineage>
</organism>
<evidence type="ECO:0000313" key="3">
    <source>
        <dbReference type="EMBL" id="OLR90319.1"/>
    </source>
</evidence>
<gene>
    <name evidence="3" type="ORF">BJP25_03215</name>
</gene>
<feature type="region of interest" description="Disordered" evidence="1">
    <location>
        <begin position="206"/>
        <end position="246"/>
    </location>
</feature>
<evidence type="ECO:0000259" key="2">
    <source>
        <dbReference type="Pfam" id="PF20611"/>
    </source>
</evidence>